<dbReference type="InterPro" id="IPR013559">
    <property type="entry name" value="YheO"/>
</dbReference>
<protein>
    <submittedName>
        <fullName evidence="3">PAS domain-containing protein</fullName>
    </submittedName>
</protein>
<reference evidence="3" key="1">
    <citation type="submission" date="2021-01" db="EMBL/GenBank/DDBJ databases">
        <title>Description of Breznakiella homolactica.</title>
        <authorList>
            <person name="Song Y."/>
            <person name="Brune A."/>
        </authorList>
    </citation>
    <scope>NUCLEOTIDE SEQUENCE</scope>
    <source>
        <strain evidence="3">RmG30</strain>
    </source>
</reference>
<dbReference type="InterPro" id="IPR039446">
    <property type="entry name" value="DauR-like"/>
</dbReference>
<evidence type="ECO:0000313" key="3">
    <source>
        <dbReference type="EMBL" id="QQO09535.1"/>
    </source>
</evidence>
<organism evidence="3 4">
    <name type="scientific">Breznakiella homolactica</name>
    <dbReference type="NCBI Taxonomy" id="2798577"/>
    <lineage>
        <taxon>Bacteria</taxon>
        <taxon>Pseudomonadati</taxon>
        <taxon>Spirochaetota</taxon>
        <taxon>Spirochaetia</taxon>
        <taxon>Spirochaetales</taxon>
        <taxon>Breznakiellaceae</taxon>
        <taxon>Breznakiella</taxon>
    </lineage>
</organism>
<dbReference type="InterPro" id="IPR039445">
    <property type="entry name" value="DauR-like_HTH"/>
</dbReference>
<evidence type="ECO:0000313" key="4">
    <source>
        <dbReference type="Proteomes" id="UP000595917"/>
    </source>
</evidence>
<keyword evidence="4" id="KW-1185">Reference proteome</keyword>
<dbReference type="KEGG" id="bhc:JFL75_01030"/>
<dbReference type="Pfam" id="PF13309">
    <property type="entry name" value="HTH_22"/>
    <property type="match status" value="1"/>
</dbReference>
<proteinExistence type="predicted"/>
<gene>
    <name evidence="3" type="ORF">JFL75_01030</name>
</gene>
<dbReference type="PANTHER" id="PTHR35568">
    <property type="entry name" value="TRANSCRIPTIONAL REGULATOR DAUR"/>
    <property type="match status" value="1"/>
</dbReference>
<dbReference type="EMBL" id="CP067089">
    <property type="protein sequence ID" value="QQO09535.1"/>
    <property type="molecule type" value="Genomic_DNA"/>
</dbReference>
<name>A0A7T7XND3_9SPIR</name>
<dbReference type="Proteomes" id="UP000595917">
    <property type="component" value="Chromosome"/>
</dbReference>
<dbReference type="AlphaFoldDB" id="A0A7T7XND3"/>
<feature type="domain" description="YheO-like" evidence="1">
    <location>
        <begin position="16"/>
        <end position="123"/>
    </location>
</feature>
<evidence type="ECO:0000259" key="2">
    <source>
        <dbReference type="Pfam" id="PF13309"/>
    </source>
</evidence>
<feature type="domain" description="Transcriptional regulator DauR-like HTH" evidence="2">
    <location>
        <begin position="158"/>
        <end position="215"/>
    </location>
</feature>
<dbReference type="PANTHER" id="PTHR35568:SF1">
    <property type="entry name" value="TRANSCRIPTIONAL REGULATOR DAUR"/>
    <property type="match status" value="1"/>
</dbReference>
<dbReference type="RefSeq" id="WP_215626838.1">
    <property type="nucleotide sequence ID" value="NZ_CP067089.2"/>
</dbReference>
<dbReference type="Pfam" id="PF08348">
    <property type="entry name" value="PAS_6"/>
    <property type="match status" value="1"/>
</dbReference>
<accession>A0A7T7XND3</accession>
<sequence length="220" mass="24419">MSKTKSSLSSTDKHILNSYKACLDGLAAYLGGAFEFVLHDLDDLDHSVIKIVNGMHSGRKEGAPITDLALSMLEKITESDGAHFIAYHSKSKYGKPVKAVTIAIFGEQDTVIGLLCINFYMDTSFSTVLQSFLPNNNYTEYVTENFISESDELIVKALEKTKANVESDSSIPVSQKNKEIITLLYHQGIFKLKNSVKLISKDLGITKNTVYMHIRTLESK</sequence>
<evidence type="ECO:0000259" key="1">
    <source>
        <dbReference type="Pfam" id="PF08348"/>
    </source>
</evidence>